<evidence type="ECO:0000313" key="1">
    <source>
        <dbReference type="EMBL" id="QHT60274.1"/>
    </source>
</evidence>
<dbReference type="Proteomes" id="UP000476064">
    <property type="component" value="Chromosome"/>
</dbReference>
<gene>
    <name evidence="1" type="ORF">GXP70_10180</name>
</gene>
<dbReference type="KEGG" id="plyc:GXP70_10180"/>
<protein>
    <submittedName>
        <fullName evidence="1">Uncharacterized protein</fullName>
    </submittedName>
</protein>
<organism evidence="1 2">
    <name type="scientific">Paenibacillus lycopersici</name>
    <dbReference type="NCBI Taxonomy" id="2704462"/>
    <lineage>
        <taxon>Bacteria</taxon>
        <taxon>Bacillati</taxon>
        <taxon>Bacillota</taxon>
        <taxon>Bacilli</taxon>
        <taxon>Bacillales</taxon>
        <taxon>Paenibacillaceae</taxon>
        <taxon>Paenibacillus</taxon>
    </lineage>
</organism>
<proteinExistence type="predicted"/>
<name>A0A6C0FYE0_9BACL</name>
<keyword evidence="2" id="KW-1185">Reference proteome</keyword>
<reference evidence="1 2" key="1">
    <citation type="submission" date="2020-01" db="EMBL/GenBank/DDBJ databases">
        <title>Paenibacillus sp. nov., isolated from tomato rhizosphere.</title>
        <authorList>
            <person name="Weon H.-Y."/>
            <person name="Lee S.A."/>
        </authorList>
    </citation>
    <scope>NUCLEOTIDE SEQUENCE [LARGE SCALE GENOMIC DNA]</scope>
    <source>
        <strain evidence="1 2">12200R-189</strain>
    </source>
</reference>
<dbReference type="EMBL" id="CP048209">
    <property type="protein sequence ID" value="QHT60274.1"/>
    <property type="molecule type" value="Genomic_DNA"/>
</dbReference>
<accession>A0A6C0FYE0</accession>
<sequence>MATLHATFQDGARAREAQRKLQFLRIEQIDQGADGASLTADVGDELMDRALHVIRQTGGTADNDE</sequence>
<evidence type="ECO:0000313" key="2">
    <source>
        <dbReference type="Proteomes" id="UP000476064"/>
    </source>
</evidence>
<dbReference type="RefSeq" id="WP_162356362.1">
    <property type="nucleotide sequence ID" value="NZ_CP048209.1"/>
</dbReference>
<dbReference type="AlphaFoldDB" id="A0A6C0FYE0"/>